<evidence type="ECO:0000313" key="2">
    <source>
        <dbReference type="EMBL" id="RAV34533.1"/>
    </source>
</evidence>
<feature type="region of interest" description="Disordered" evidence="1">
    <location>
        <begin position="34"/>
        <end position="80"/>
    </location>
</feature>
<sequence>MTDAVEPAGSGIGDATYISDPILRAASALRFAGGKGPALPPQPTPAAQTGGGALPASEVSRGARAAGGSPGRLRARAGVRRYRRTRLDGREDRSYRDPAPAGSVLSREIRRHGWQHNIAAGRLVQDWSSIVGPEVAAHTHVLAYHEEQRELIVQCDSTPWATQLRYMAPMVLASIAETVGSGVVEHLQINNPNYGPKSTGRLRWQGRGKRDDWG</sequence>
<reference evidence="2 3" key="1">
    <citation type="journal article" date="2018" name="Syst. Appl. Microbiol.">
        <title>Corynebacterium heidelbergense sp. nov., isolated from the preen glands of Egyptian geese (Alopochen aegyptiacus).</title>
        <authorList>
            <person name="Braun M.S."/>
            <person name="Wang E."/>
            <person name="Zimmermann S."/>
            <person name="Wink M."/>
        </authorList>
    </citation>
    <scope>NUCLEOTIDE SEQUENCE [LARGE SCALE GENOMIC DNA]</scope>
    <source>
        <strain evidence="2 3">DSM 104638</strain>
    </source>
</reference>
<gene>
    <name evidence="2" type="ORF">CWC39_02775</name>
</gene>
<dbReference type="InterPro" id="IPR007922">
    <property type="entry name" value="DciA-like"/>
</dbReference>
<dbReference type="RefSeq" id="WP_112768996.1">
    <property type="nucleotide sequence ID" value="NZ_CP063191.1"/>
</dbReference>
<proteinExistence type="predicted"/>
<protein>
    <submittedName>
        <fullName evidence="2">DUF721 domain-containing protein</fullName>
    </submittedName>
</protein>
<evidence type="ECO:0000256" key="1">
    <source>
        <dbReference type="SAM" id="MobiDB-lite"/>
    </source>
</evidence>
<dbReference type="Pfam" id="PF05258">
    <property type="entry name" value="DciA"/>
    <property type="match status" value="1"/>
</dbReference>
<dbReference type="OrthoDB" id="5516926at2"/>
<name>A0A364VD07_9CORY</name>
<feature type="region of interest" description="Disordered" evidence="1">
    <location>
        <begin position="195"/>
        <end position="214"/>
    </location>
</feature>
<dbReference type="EMBL" id="PHQP01000012">
    <property type="protein sequence ID" value="RAV34533.1"/>
    <property type="molecule type" value="Genomic_DNA"/>
</dbReference>
<dbReference type="AlphaFoldDB" id="A0A364VD07"/>
<dbReference type="PANTHER" id="PTHR36456:SF1">
    <property type="entry name" value="UPF0232 PROTEIN SCO3875"/>
    <property type="match status" value="1"/>
</dbReference>
<comment type="caution">
    <text evidence="2">The sequence shown here is derived from an EMBL/GenBank/DDBJ whole genome shotgun (WGS) entry which is preliminary data.</text>
</comment>
<evidence type="ECO:0000313" key="3">
    <source>
        <dbReference type="Proteomes" id="UP000251047"/>
    </source>
</evidence>
<organism evidence="2 3">
    <name type="scientific">Corynebacterium heidelbergense</name>
    <dbReference type="NCBI Taxonomy" id="2055947"/>
    <lineage>
        <taxon>Bacteria</taxon>
        <taxon>Bacillati</taxon>
        <taxon>Actinomycetota</taxon>
        <taxon>Actinomycetes</taxon>
        <taxon>Mycobacteriales</taxon>
        <taxon>Corynebacteriaceae</taxon>
        <taxon>Corynebacterium</taxon>
    </lineage>
</organism>
<dbReference type="Proteomes" id="UP000251047">
    <property type="component" value="Unassembled WGS sequence"/>
</dbReference>
<dbReference type="PANTHER" id="PTHR36456">
    <property type="entry name" value="UPF0232 PROTEIN SCO3875"/>
    <property type="match status" value="1"/>
</dbReference>
<accession>A0A364VD07</accession>